<dbReference type="RefSeq" id="WP_207859313.1">
    <property type="nucleotide sequence ID" value="NZ_JAFREP010000011.1"/>
</dbReference>
<dbReference type="GO" id="GO:0006355">
    <property type="term" value="P:regulation of DNA-templated transcription"/>
    <property type="evidence" value="ECO:0007669"/>
    <property type="project" value="TreeGrafter"/>
</dbReference>
<dbReference type="GO" id="GO:0005829">
    <property type="term" value="C:cytosol"/>
    <property type="evidence" value="ECO:0007669"/>
    <property type="project" value="TreeGrafter"/>
</dbReference>
<dbReference type="SUPFAM" id="SSF52172">
    <property type="entry name" value="CheY-like"/>
    <property type="match status" value="1"/>
</dbReference>
<name>A0A8J7Q9J3_9BACT</name>
<dbReference type="PANTHER" id="PTHR48111">
    <property type="entry name" value="REGULATOR OF RPOS"/>
    <property type="match status" value="1"/>
</dbReference>
<dbReference type="GO" id="GO:0000976">
    <property type="term" value="F:transcription cis-regulatory region binding"/>
    <property type="evidence" value="ECO:0007669"/>
    <property type="project" value="TreeGrafter"/>
</dbReference>
<comment type="caution">
    <text evidence="5">The sequence shown here is derived from an EMBL/GenBank/DDBJ whole genome shotgun (WGS) entry which is preliminary data.</text>
</comment>
<dbReference type="InterPro" id="IPR011006">
    <property type="entry name" value="CheY-like_superfamily"/>
</dbReference>
<keyword evidence="6" id="KW-1185">Reference proteome</keyword>
<dbReference type="InterPro" id="IPR001789">
    <property type="entry name" value="Sig_transdc_resp-reg_receiver"/>
</dbReference>
<dbReference type="GO" id="GO:0000156">
    <property type="term" value="F:phosphorelay response regulator activity"/>
    <property type="evidence" value="ECO:0007669"/>
    <property type="project" value="TreeGrafter"/>
</dbReference>
<dbReference type="PROSITE" id="PS50110">
    <property type="entry name" value="RESPONSE_REGULATORY"/>
    <property type="match status" value="1"/>
</dbReference>
<evidence type="ECO:0000259" key="3">
    <source>
        <dbReference type="PROSITE" id="PS50110"/>
    </source>
</evidence>
<dbReference type="Pfam" id="PF00072">
    <property type="entry name" value="Response_reg"/>
    <property type="match status" value="1"/>
</dbReference>
<feature type="domain" description="Response regulatory" evidence="3">
    <location>
        <begin position="4"/>
        <end position="115"/>
    </location>
</feature>
<gene>
    <name evidence="5" type="ORF">J3U88_13375</name>
</gene>
<dbReference type="PANTHER" id="PTHR48111:SF17">
    <property type="entry name" value="TRANSCRIPTIONAL REGULATORY PROTEIN YPDB"/>
    <property type="match status" value="1"/>
</dbReference>
<dbReference type="SMART" id="SM00850">
    <property type="entry name" value="LytTR"/>
    <property type="match status" value="1"/>
</dbReference>
<organism evidence="5 6">
    <name type="scientific">Acanthopleuribacter pedis</name>
    <dbReference type="NCBI Taxonomy" id="442870"/>
    <lineage>
        <taxon>Bacteria</taxon>
        <taxon>Pseudomonadati</taxon>
        <taxon>Acidobacteriota</taxon>
        <taxon>Holophagae</taxon>
        <taxon>Acanthopleuribacterales</taxon>
        <taxon>Acanthopleuribacteraceae</taxon>
        <taxon>Acanthopleuribacter</taxon>
    </lineage>
</organism>
<dbReference type="EMBL" id="JAFREP010000011">
    <property type="protein sequence ID" value="MBO1319459.1"/>
    <property type="molecule type" value="Genomic_DNA"/>
</dbReference>
<evidence type="ECO:0000256" key="2">
    <source>
        <dbReference type="PROSITE-ProRule" id="PRU00169"/>
    </source>
</evidence>
<keyword evidence="1" id="KW-0238">DNA-binding</keyword>
<proteinExistence type="predicted"/>
<evidence type="ECO:0000313" key="6">
    <source>
        <dbReference type="Proteomes" id="UP000664417"/>
    </source>
</evidence>
<dbReference type="Gene3D" id="2.40.50.1020">
    <property type="entry name" value="LytTr DNA-binding domain"/>
    <property type="match status" value="1"/>
</dbReference>
<dbReference type="Gene3D" id="3.40.50.2300">
    <property type="match status" value="1"/>
</dbReference>
<feature type="domain" description="HTH LytTR-type" evidence="4">
    <location>
        <begin position="143"/>
        <end position="211"/>
    </location>
</feature>
<dbReference type="InterPro" id="IPR039420">
    <property type="entry name" value="WalR-like"/>
</dbReference>
<dbReference type="PROSITE" id="PS50930">
    <property type="entry name" value="HTH_LYTTR"/>
    <property type="match status" value="1"/>
</dbReference>
<protein>
    <submittedName>
        <fullName evidence="5">Response regulator transcription factor</fullName>
    </submittedName>
</protein>
<reference evidence="5" key="1">
    <citation type="submission" date="2021-03" db="EMBL/GenBank/DDBJ databases">
        <authorList>
            <person name="Wang G."/>
        </authorList>
    </citation>
    <scope>NUCLEOTIDE SEQUENCE</scope>
    <source>
        <strain evidence="5">KCTC 12899</strain>
    </source>
</reference>
<evidence type="ECO:0000259" key="4">
    <source>
        <dbReference type="PROSITE" id="PS50930"/>
    </source>
</evidence>
<dbReference type="GO" id="GO:0032993">
    <property type="term" value="C:protein-DNA complex"/>
    <property type="evidence" value="ECO:0007669"/>
    <property type="project" value="TreeGrafter"/>
</dbReference>
<dbReference type="InterPro" id="IPR007492">
    <property type="entry name" value="LytTR_DNA-bd_dom"/>
</dbReference>
<keyword evidence="2" id="KW-0597">Phosphoprotein</keyword>
<accession>A0A8J7Q9J3</accession>
<dbReference type="AlphaFoldDB" id="A0A8J7Q9J3"/>
<evidence type="ECO:0000313" key="5">
    <source>
        <dbReference type="EMBL" id="MBO1319459.1"/>
    </source>
</evidence>
<evidence type="ECO:0000256" key="1">
    <source>
        <dbReference type="ARBA" id="ARBA00023125"/>
    </source>
</evidence>
<dbReference type="Pfam" id="PF04397">
    <property type="entry name" value="LytTR"/>
    <property type="match status" value="1"/>
</dbReference>
<dbReference type="Proteomes" id="UP000664417">
    <property type="component" value="Unassembled WGS sequence"/>
</dbReference>
<sequence length="242" mass="27158">MLLKALIVDDEPLAHEVLLGYLEEVAFLEPVGHCYSAAEAMDVLGRTQVDLLFLDIHMPKLKGTDFLKILPHPPLTIITTAYAEYALEGFELDVCDYLVKPIRFDRFLKAVHKARARVQSGTAEPTTDKEPTSLPEAAEPAALFIKVDKKLVQLAPADITYLEAYGNYVKVWCGDQYLLTPRTLASFAAQLNGDQFLRIHKSYLVQKQHIRYLEAGMVVMNNGSQLPLGKTYKHLIKSLESQ</sequence>
<dbReference type="SMART" id="SM00448">
    <property type="entry name" value="REC"/>
    <property type="match status" value="1"/>
</dbReference>
<feature type="modified residue" description="4-aspartylphosphate" evidence="2">
    <location>
        <position position="55"/>
    </location>
</feature>